<name>I1GNU1_BRADI</name>
<dbReference type="eggNOG" id="ENOG502R3NM">
    <property type="taxonomic scope" value="Eukaryota"/>
</dbReference>
<dbReference type="AlphaFoldDB" id="I1GNU1"/>
<dbReference type="EnsemblPlants" id="KQK13452">
    <property type="protein sequence ID" value="KQK13452"/>
    <property type="gene ID" value="BRADI_1g10200v3"/>
</dbReference>
<dbReference type="RefSeq" id="XP_010230651.1">
    <property type="nucleotide sequence ID" value="XM_010232349.3"/>
</dbReference>
<dbReference type="EMBL" id="CM000880">
    <property type="protein sequence ID" value="KQK13452.1"/>
    <property type="molecule type" value="Genomic_DNA"/>
</dbReference>
<dbReference type="Gramene" id="KQK13452">
    <property type="protein sequence ID" value="KQK13452"/>
    <property type="gene ID" value="BRADI_1g10200v3"/>
</dbReference>
<dbReference type="Proteomes" id="UP000008810">
    <property type="component" value="Chromosome 1"/>
</dbReference>
<gene>
    <name evidence="2" type="primary">LOC104582523</name>
    <name evidence="1" type="ORF">BRADI_1g10200v3</name>
</gene>
<sequence>MAPSASMLFLSYHQLHHCPAAAPAHEDGGAGGGVRLGFSNVFLSSLAALAPLPRREAAVAKEAVGGERGQRARVADDSEEAAALERKFDEALRLSCWSS</sequence>
<reference evidence="2" key="3">
    <citation type="submission" date="2018-08" db="UniProtKB">
        <authorList>
            <consortium name="EnsemblPlants"/>
        </authorList>
    </citation>
    <scope>IDENTIFICATION</scope>
    <source>
        <strain evidence="2">cv. Bd21</strain>
    </source>
</reference>
<dbReference type="HOGENOM" id="CLU_166420_0_0_1"/>
<protein>
    <submittedName>
        <fullName evidence="1 2">Uncharacterized protein</fullName>
    </submittedName>
</protein>
<evidence type="ECO:0000313" key="1">
    <source>
        <dbReference type="EMBL" id="KQK13452.1"/>
    </source>
</evidence>
<reference evidence="1 2" key="1">
    <citation type="journal article" date="2010" name="Nature">
        <title>Genome sequencing and analysis of the model grass Brachypodium distachyon.</title>
        <authorList>
            <consortium name="International Brachypodium Initiative"/>
        </authorList>
    </citation>
    <scope>NUCLEOTIDE SEQUENCE [LARGE SCALE GENOMIC DNA]</scope>
    <source>
        <strain evidence="1">Bd21</strain>
        <strain evidence="2">cv. Bd21</strain>
    </source>
</reference>
<dbReference type="GeneID" id="104582523"/>
<dbReference type="OMA" id="FQRRPEE"/>
<keyword evidence="3" id="KW-1185">Reference proteome</keyword>
<accession>I1GNU1</accession>
<evidence type="ECO:0000313" key="3">
    <source>
        <dbReference type="Proteomes" id="UP000008810"/>
    </source>
</evidence>
<proteinExistence type="predicted"/>
<organism evidence="1">
    <name type="scientific">Brachypodium distachyon</name>
    <name type="common">Purple false brome</name>
    <name type="synonym">Trachynia distachya</name>
    <dbReference type="NCBI Taxonomy" id="15368"/>
    <lineage>
        <taxon>Eukaryota</taxon>
        <taxon>Viridiplantae</taxon>
        <taxon>Streptophyta</taxon>
        <taxon>Embryophyta</taxon>
        <taxon>Tracheophyta</taxon>
        <taxon>Spermatophyta</taxon>
        <taxon>Magnoliopsida</taxon>
        <taxon>Liliopsida</taxon>
        <taxon>Poales</taxon>
        <taxon>Poaceae</taxon>
        <taxon>BOP clade</taxon>
        <taxon>Pooideae</taxon>
        <taxon>Stipodae</taxon>
        <taxon>Brachypodieae</taxon>
        <taxon>Brachypodium</taxon>
    </lineage>
</organism>
<dbReference type="KEGG" id="bdi:104582523"/>
<dbReference type="OrthoDB" id="694133at2759"/>
<dbReference type="STRING" id="15368.I1GNU1"/>
<evidence type="ECO:0000313" key="2">
    <source>
        <dbReference type="EnsemblPlants" id="KQK13452"/>
    </source>
</evidence>
<reference evidence="1" key="2">
    <citation type="submission" date="2017-06" db="EMBL/GenBank/DDBJ databases">
        <title>WGS assembly of Brachypodium distachyon.</title>
        <authorList>
            <consortium name="The International Brachypodium Initiative"/>
            <person name="Lucas S."/>
            <person name="Harmon-Smith M."/>
            <person name="Lail K."/>
            <person name="Tice H."/>
            <person name="Grimwood J."/>
            <person name="Bruce D."/>
            <person name="Barry K."/>
            <person name="Shu S."/>
            <person name="Lindquist E."/>
            <person name="Wang M."/>
            <person name="Pitluck S."/>
            <person name="Vogel J.P."/>
            <person name="Garvin D.F."/>
            <person name="Mockler T.C."/>
            <person name="Schmutz J."/>
            <person name="Rokhsar D."/>
            <person name="Bevan M.W."/>
        </authorList>
    </citation>
    <scope>NUCLEOTIDE SEQUENCE</scope>
    <source>
        <strain evidence="1">Bd21</strain>
    </source>
</reference>